<dbReference type="Proteomes" id="UP000254573">
    <property type="component" value="Unassembled WGS sequence"/>
</dbReference>
<dbReference type="RefSeq" id="WP_023597295.1">
    <property type="nucleotide sequence ID" value="NC_023018.2"/>
</dbReference>
<dbReference type="EMBL" id="CABPSO010000006">
    <property type="protein sequence ID" value="VVE66750.1"/>
    <property type="molecule type" value="Genomic_DNA"/>
</dbReference>
<keyword evidence="6" id="KW-1185">Reference proteome</keyword>
<dbReference type="GO" id="GO:0050574">
    <property type="term" value="F:2-(R)-hydroxypropyl-CoM dehydrogenase activity"/>
    <property type="evidence" value="ECO:0007669"/>
    <property type="project" value="UniProtKB-EC"/>
</dbReference>
<accession>A0A378YUI7</accession>
<dbReference type="EC" id="1.1.1.268" evidence="3"/>
<dbReference type="Proteomes" id="UP000361468">
    <property type="component" value="Unassembled WGS sequence"/>
</dbReference>
<protein>
    <submittedName>
        <fullName evidence="3">2-(R)-hydroxypropyl-CoM dehydrogenase</fullName>
        <ecNumber evidence="3">1.1.1.268</ecNumber>
    </submittedName>
    <submittedName>
        <fullName evidence="4">3-oxoacyl-ACP reductase</fullName>
    </submittedName>
</protein>
<dbReference type="Gene3D" id="3.40.50.720">
    <property type="entry name" value="NAD(P)-binding Rossmann-like Domain"/>
    <property type="match status" value="1"/>
</dbReference>
<gene>
    <name evidence="3" type="primary">xecD_2</name>
    <name evidence="3" type="ORF">NCTC13160_03954</name>
    <name evidence="4" type="ORF">PPN31119_02380</name>
</gene>
<evidence type="ECO:0000256" key="1">
    <source>
        <dbReference type="ARBA" id="ARBA00006484"/>
    </source>
</evidence>
<evidence type="ECO:0000313" key="5">
    <source>
        <dbReference type="Proteomes" id="UP000254573"/>
    </source>
</evidence>
<dbReference type="PANTHER" id="PTHR43477">
    <property type="entry name" value="DIHYDROANTICAPSIN 7-DEHYDROGENASE"/>
    <property type="match status" value="1"/>
</dbReference>
<dbReference type="STRING" id="93220.A6P55_16750"/>
<dbReference type="SUPFAM" id="SSF51735">
    <property type="entry name" value="NAD(P)-binding Rossmann-fold domains"/>
    <property type="match status" value="1"/>
</dbReference>
<proteinExistence type="inferred from homology"/>
<dbReference type="PROSITE" id="PS00061">
    <property type="entry name" value="ADH_SHORT"/>
    <property type="match status" value="1"/>
</dbReference>
<evidence type="ECO:0000313" key="3">
    <source>
        <dbReference type="EMBL" id="SUA80835.1"/>
    </source>
</evidence>
<name>A0A378YUI7_9BURK</name>
<dbReference type="PANTHER" id="PTHR43477:SF1">
    <property type="entry name" value="DIHYDROANTICAPSIN 7-DEHYDROGENASE"/>
    <property type="match status" value="1"/>
</dbReference>
<dbReference type="KEGG" id="prb:X636_15620"/>
<dbReference type="OrthoDB" id="9178657at2"/>
<reference evidence="4 6" key="2">
    <citation type="submission" date="2019-08" db="EMBL/GenBank/DDBJ databases">
        <authorList>
            <person name="Peeters C."/>
        </authorList>
    </citation>
    <scope>NUCLEOTIDE SEQUENCE [LARGE SCALE GENOMIC DNA]</scope>
    <source>
        <strain evidence="4 6">LMG 31119</strain>
    </source>
</reference>
<dbReference type="PRINTS" id="PR00081">
    <property type="entry name" value="GDHRDH"/>
</dbReference>
<keyword evidence="2 3" id="KW-0560">Oxidoreductase</keyword>
<evidence type="ECO:0000313" key="6">
    <source>
        <dbReference type="Proteomes" id="UP000361468"/>
    </source>
</evidence>
<dbReference type="KEGG" id="ppno:DA70_11000"/>
<sequence length="271" mass="28348">MAATGACASRRLEGRVALVFGAGSAGDGWGNGKAAAVAYARQGARVVAVDQDPAAADVTRRIIAEEGNDAIALAADVTCWDQVRQTVAAAVEAYGRIDVLHNNVGITSQGGPVETTEAVWDRVMAVNVKSMFLTCKAVLPGMQAQGSGAIVNIGALGGVRWTGYAYCAYAASKGAVNSLTQSVALQYASQGIRANCILPGVMDTPHIYRQISGFYASEQEMVEARHRLSPTGRMGDGWDVAHAAVFLASDEARYINGVELLVDGGMHVRCN</sequence>
<organism evidence="3 5">
    <name type="scientific">Pandoraea pnomenusa</name>
    <dbReference type="NCBI Taxonomy" id="93220"/>
    <lineage>
        <taxon>Bacteria</taxon>
        <taxon>Pseudomonadati</taxon>
        <taxon>Pseudomonadota</taxon>
        <taxon>Betaproteobacteria</taxon>
        <taxon>Burkholderiales</taxon>
        <taxon>Burkholderiaceae</taxon>
        <taxon>Pandoraea</taxon>
    </lineage>
</organism>
<evidence type="ECO:0000313" key="4">
    <source>
        <dbReference type="EMBL" id="VVE66750.1"/>
    </source>
</evidence>
<dbReference type="InterPro" id="IPR051122">
    <property type="entry name" value="SDR_DHRS6-like"/>
</dbReference>
<dbReference type="CDD" id="cd05233">
    <property type="entry name" value="SDR_c"/>
    <property type="match status" value="1"/>
</dbReference>
<reference evidence="3 5" key="1">
    <citation type="submission" date="2018-06" db="EMBL/GenBank/DDBJ databases">
        <authorList>
            <consortium name="Pathogen Informatics"/>
            <person name="Doyle S."/>
        </authorList>
    </citation>
    <scope>NUCLEOTIDE SEQUENCE [LARGE SCALE GENOMIC DNA]</scope>
    <source>
        <strain evidence="3 5">NCTC13160</strain>
    </source>
</reference>
<dbReference type="KEGG" id="ppnm:LV28_20050"/>
<dbReference type="AlphaFoldDB" id="A0A378YUI7"/>
<evidence type="ECO:0000256" key="2">
    <source>
        <dbReference type="ARBA" id="ARBA00023002"/>
    </source>
</evidence>
<comment type="similarity">
    <text evidence="1">Belongs to the short-chain dehydrogenases/reductases (SDR) family.</text>
</comment>
<dbReference type="PRINTS" id="PR00080">
    <property type="entry name" value="SDRFAMILY"/>
</dbReference>
<dbReference type="InterPro" id="IPR036291">
    <property type="entry name" value="NAD(P)-bd_dom_sf"/>
</dbReference>
<dbReference type="InterPro" id="IPR002347">
    <property type="entry name" value="SDR_fam"/>
</dbReference>
<dbReference type="InterPro" id="IPR020904">
    <property type="entry name" value="Sc_DH/Rdtase_CS"/>
</dbReference>
<dbReference type="EMBL" id="UGSG01000001">
    <property type="protein sequence ID" value="SUA80835.1"/>
    <property type="molecule type" value="Genomic_DNA"/>
</dbReference>
<dbReference type="FunFam" id="3.40.50.720:FF:000084">
    <property type="entry name" value="Short-chain dehydrogenase reductase"/>
    <property type="match status" value="1"/>
</dbReference>
<dbReference type="Pfam" id="PF13561">
    <property type="entry name" value="adh_short_C2"/>
    <property type="match status" value="1"/>
</dbReference>
<dbReference type="GeneID" id="57197531"/>